<name>A0ABM1NAH8_NICVS</name>
<feature type="compositionally biased region" description="Acidic residues" evidence="1">
    <location>
        <begin position="586"/>
        <end position="595"/>
    </location>
</feature>
<feature type="region of interest" description="Disordered" evidence="1">
    <location>
        <begin position="675"/>
        <end position="727"/>
    </location>
</feature>
<feature type="region of interest" description="Disordered" evidence="1">
    <location>
        <begin position="933"/>
        <end position="1016"/>
    </location>
</feature>
<feature type="compositionally biased region" description="Polar residues" evidence="1">
    <location>
        <begin position="178"/>
        <end position="187"/>
    </location>
</feature>
<feature type="compositionally biased region" description="Polar residues" evidence="1">
    <location>
        <begin position="1124"/>
        <end position="1141"/>
    </location>
</feature>
<evidence type="ECO:0000256" key="1">
    <source>
        <dbReference type="SAM" id="MobiDB-lite"/>
    </source>
</evidence>
<keyword evidence="2" id="KW-1185">Reference proteome</keyword>
<dbReference type="GeneID" id="108567727"/>
<feature type="region of interest" description="Disordered" evidence="1">
    <location>
        <begin position="577"/>
        <end position="633"/>
    </location>
</feature>
<accession>A0ABM1NAH8</accession>
<evidence type="ECO:0000313" key="2">
    <source>
        <dbReference type="Proteomes" id="UP000695000"/>
    </source>
</evidence>
<gene>
    <name evidence="3" type="primary">LOC108567727</name>
</gene>
<dbReference type="RefSeq" id="XP_017783828.1">
    <property type="nucleotide sequence ID" value="XM_017928339.1"/>
</dbReference>
<feature type="compositionally biased region" description="Polar residues" evidence="1">
    <location>
        <begin position="991"/>
        <end position="1016"/>
    </location>
</feature>
<feature type="region of interest" description="Disordered" evidence="1">
    <location>
        <begin position="508"/>
        <end position="538"/>
    </location>
</feature>
<feature type="compositionally biased region" description="Basic and acidic residues" evidence="1">
    <location>
        <begin position="142"/>
        <end position="165"/>
    </location>
</feature>
<proteinExistence type="predicted"/>
<dbReference type="Proteomes" id="UP000695000">
    <property type="component" value="Unplaced"/>
</dbReference>
<feature type="compositionally biased region" description="Polar residues" evidence="1">
    <location>
        <begin position="98"/>
        <end position="107"/>
    </location>
</feature>
<feature type="region of interest" description="Disordered" evidence="1">
    <location>
        <begin position="1114"/>
        <end position="1141"/>
    </location>
</feature>
<feature type="compositionally biased region" description="Acidic residues" evidence="1">
    <location>
        <begin position="84"/>
        <end position="93"/>
    </location>
</feature>
<feature type="compositionally biased region" description="Basic and acidic residues" evidence="1">
    <location>
        <begin position="67"/>
        <end position="76"/>
    </location>
</feature>
<feature type="compositionally biased region" description="Polar residues" evidence="1">
    <location>
        <begin position="516"/>
        <end position="527"/>
    </location>
</feature>
<protein>
    <submittedName>
        <fullName evidence="3">Uncharacterized protein LOC108567727</fullName>
    </submittedName>
</protein>
<feature type="compositionally biased region" description="Acidic residues" evidence="1">
    <location>
        <begin position="110"/>
        <end position="122"/>
    </location>
</feature>
<reference evidence="3" key="1">
    <citation type="submission" date="2025-08" db="UniProtKB">
        <authorList>
            <consortium name="RefSeq"/>
        </authorList>
    </citation>
    <scope>IDENTIFICATION</scope>
    <source>
        <tissue evidence="3">Whole Larva</tissue>
    </source>
</reference>
<feature type="compositionally biased region" description="Polar residues" evidence="1">
    <location>
        <begin position="684"/>
        <end position="693"/>
    </location>
</feature>
<evidence type="ECO:0000313" key="3">
    <source>
        <dbReference type="RefSeq" id="XP_017783828.1"/>
    </source>
</evidence>
<sequence>MATNSDFANYAQIKRNVIADDKFFKNYIIKKMKSVNRNINIYLKTKIIDVHLGIIKYFDLLEKCAPDDESSRRRDNGSTQDNDSANEDSDGSDCEASKGNNEISENNDQLSEDGDELSEDDDQVYKDSNRDCAPTDSNQISEDNHKIFDDNVQVSKDDNKSDKVSETNNNNNTRTPNSEYASENQSGDESCAMLFRLPKQPTSDQQENTEHNIPDRRVKLLYALLLNDDYFGKFLMGMIKHIDPKYKKFAKAVLFDAVLSSLHYIHVLNAQEAFFTPDFDESRASTSNDEPYHYVYNPSNISYDKNDIVKYKISHMFIDDNDESSSKSSQVSDNEDAFDLNLESILQESDLLSIVLNPMTLDDFDNIEKIDDSGPDIDLTSSDEQFSPGDCFEVPTCEDIVEFHASTYSVHQESPNQDESRASENSINLELANLLENRSKSRKDSLSSDDAELLALLVPTCEDIEEFRASINSFLRASPNLCENESTRRDSSSFDFCELLSLHLPTCEEQDESRASRNSVHLESSNPLEKGSKSRKGSSFDDLELLSLQVTTCEEKDDPRVSTSSVHIASRNTCEKGSKGRIDLSLSDDSELVPEDMDKSRPLRNSVHRVSPNPSEKVSKRRRNSSSSSDDFELQALQTSTGVVSDDPPALTDRFQHESQIQSAKGLKRKRDLGFDNCDEQETPRSILNQPRALTSGLRPETPIPRQPLQVPKTRRTLEQPRPSTSELQWESYIPCMPTIRSTLDQPHASTSGLQRESIIQCIPTIRNTLDQPCASTSGLQRESFIPCISRTRSTFDLSRASTSELPWESYIPCMPTIRSTLDQPRASTSGLQLESPTPCIPPIRSIWDQPRAFTGGLQRESSIPCLPTIRTLDQPRASTSGLQRESSVLRLPTIRSTLDQPRASTIGLQRESPIPCIPMIRNTLDQPRASISGLQRESSTPYRALQTSTSRNILDQPRASTSGLHLRSTITRERNTRRMSDSSSDDSIGEPSNMSRISDNNVSNKSENTNDNLKCPKQTFSLQRNINTPIQKVKPIPSTSRPCNSIPVLRNWLDTGLHRNQLQRNVLTTDEILERLNMSSNYLNSNSTVDDNLDNATQTNIVHDTNLIVISSSSSENNDETQENISHNSICSDASTAMSH</sequence>
<feature type="compositionally biased region" description="Basic and acidic residues" evidence="1">
    <location>
        <begin position="971"/>
        <end position="981"/>
    </location>
</feature>
<feature type="compositionally biased region" description="Polar residues" evidence="1">
    <location>
        <begin position="933"/>
        <end position="964"/>
    </location>
</feature>
<feature type="compositionally biased region" description="Low complexity" evidence="1">
    <location>
        <begin position="167"/>
        <end position="177"/>
    </location>
</feature>
<organism evidence="2 3">
    <name type="scientific">Nicrophorus vespilloides</name>
    <name type="common">Boreal carrion beetle</name>
    <dbReference type="NCBI Taxonomy" id="110193"/>
    <lineage>
        <taxon>Eukaryota</taxon>
        <taxon>Metazoa</taxon>
        <taxon>Ecdysozoa</taxon>
        <taxon>Arthropoda</taxon>
        <taxon>Hexapoda</taxon>
        <taxon>Insecta</taxon>
        <taxon>Pterygota</taxon>
        <taxon>Neoptera</taxon>
        <taxon>Endopterygota</taxon>
        <taxon>Coleoptera</taxon>
        <taxon>Polyphaga</taxon>
        <taxon>Staphyliniformia</taxon>
        <taxon>Silphidae</taxon>
        <taxon>Nicrophorinae</taxon>
        <taxon>Nicrophorus</taxon>
    </lineage>
</organism>
<feature type="region of interest" description="Disordered" evidence="1">
    <location>
        <begin position="67"/>
        <end position="187"/>
    </location>
</feature>